<dbReference type="RefSeq" id="WP_185660687.1">
    <property type="nucleotide sequence ID" value="NZ_CAWPOO010000012.1"/>
</dbReference>
<evidence type="ECO:0000313" key="3">
    <source>
        <dbReference type="Proteomes" id="UP000526501"/>
    </source>
</evidence>
<reference evidence="2 3" key="1">
    <citation type="submission" date="2020-07" db="EMBL/GenBank/DDBJ databases">
        <authorList>
            <person name="Feng X."/>
        </authorList>
    </citation>
    <scope>NUCLEOTIDE SEQUENCE [LARGE SCALE GENOMIC DNA]</scope>
    <source>
        <strain evidence="2 3">JCM23202</strain>
    </source>
</reference>
<evidence type="ECO:0000259" key="1">
    <source>
        <dbReference type="PROSITE" id="PS51833"/>
    </source>
</evidence>
<dbReference type="AlphaFoldDB" id="A0A7X1E8Z3"/>
<sequence>MPNQQETLSPVQQVANAIVSGVKNGDLELPVMPSVASKVFSLSRNPEADMGELSKLIHSDQSIASHVLRIANSATYRSGEPIVSLQQAVTRLGMKLMGEIAIAVSLQGDIFNAGGFEKQIKELLRHALAAAAYGREIAKKRRRNVEGQFLCGLLHSVGRPICLKLISKVQKQLDVRLNDKEVAQIVSAMHSKIATKAALDWDLPRQLQVTTHYYPTYERAPSFKDESAATYLSQLLGHWMMEPMKFNVLDLSKDPVIEYLNFYQDDFQYLLGRKDEVKAVVAAMEL</sequence>
<dbReference type="PROSITE" id="PS51833">
    <property type="entry name" value="HDOD"/>
    <property type="match status" value="1"/>
</dbReference>
<keyword evidence="3" id="KW-1185">Reference proteome</keyword>
<gene>
    <name evidence="2" type="ORF">H5P27_12250</name>
</gene>
<accession>A0A7X1E8Z3</accession>
<dbReference type="Pfam" id="PF08668">
    <property type="entry name" value="HDOD"/>
    <property type="match status" value="1"/>
</dbReference>
<evidence type="ECO:0000313" key="2">
    <source>
        <dbReference type="EMBL" id="MBC2606816.1"/>
    </source>
</evidence>
<dbReference type="EMBL" id="JACHVC010000012">
    <property type="protein sequence ID" value="MBC2606816.1"/>
    <property type="molecule type" value="Genomic_DNA"/>
</dbReference>
<protein>
    <submittedName>
        <fullName evidence="2">HDOD domain-containing protein</fullName>
    </submittedName>
</protein>
<proteinExistence type="predicted"/>
<dbReference type="InterPro" id="IPR052340">
    <property type="entry name" value="RNase_Y/CdgJ"/>
</dbReference>
<dbReference type="Gene3D" id="1.10.3210.10">
    <property type="entry name" value="Hypothetical protein af1432"/>
    <property type="match status" value="1"/>
</dbReference>
<dbReference type="PANTHER" id="PTHR33525:SF3">
    <property type="entry name" value="RIBONUCLEASE Y"/>
    <property type="match status" value="1"/>
</dbReference>
<dbReference type="Proteomes" id="UP000526501">
    <property type="component" value="Unassembled WGS sequence"/>
</dbReference>
<dbReference type="SUPFAM" id="SSF109604">
    <property type="entry name" value="HD-domain/PDEase-like"/>
    <property type="match status" value="1"/>
</dbReference>
<dbReference type="InterPro" id="IPR013976">
    <property type="entry name" value="HDOD"/>
</dbReference>
<dbReference type="PANTHER" id="PTHR33525">
    <property type="match status" value="1"/>
</dbReference>
<organism evidence="2 3">
    <name type="scientific">Pelagicoccus albus</name>
    <dbReference type="NCBI Taxonomy" id="415222"/>
    <lineage>
        <taxon>Bacteria</taxon>
        <taxon>Pseudomonadati</taxon>
        <taxon>Verrucomicrobiota</taxon>
        <taxon>Opitutia</taxon>
        <taxon>Puniceicoccales</taxon>
        <taxon>Pelagicoccaceae</taxon>
        <taxon>Pelagicoccus</taxon>
    </lineage>
</organism>
<comment type="caution">
    <text evidence="2">The sequence shown here is derived from an EMBL/GenBank/DDBJ whole genome shotgun (WGS) entry which is preliminary data.</text>
</comment>
<name>A0A7X1E8Z3_9BACT</name>
<feature type="domain" description="HDOD" evidence="1">
    <location>
        <begin position="29"/>
        <end position="217"/>
    </location>
</feature>